<evidence type="ECO:0000256" key="1">
    <source>
        <dbReference type="SAM" id="SignalP"/>
    </source>
</evidence>
<evidence type="ECO:0000313" key="2">
    <source>
        <dbReference type="EMBL" id="KRR28666.1"/>
    </source>
</evidence>
<evidence type="ECO:0008006" key="4">
    <source>
        <dbReference type="Google" id="ProtNLM"/>
    </source>
</evidence>
<reference evidence="2 3" key="1">
    <citation type="submission" date="2014-03" db="EMBL/GenBank/DDBJ databases">
        <title>Bradyrhizobium valentinum sp. nov., isolated from effective nodules of Lupinus mariae-josephae, a lupine endemic of basic-lime soils in Eastern Spain.</title>
        <authorList>
            <person name="Duran D."/>
            <person name="Rey L."/>
            <person name="Navarro A."/>
            <person name="Busquets A."/>
            <person name="Imperial J."/>
            <person name="Ruiz-Argueso T."/>
        </authorList>
    </citation>
    <scope>NUCLEOTIDE SEQUENCE [LARGE SCALE GENOMIC DNA]</scope>
    <source>
        <strain evidence="2 3">Ro19</strain>
    </source>
</reference>
<comment type="caution">
    <text evidence="2">The sequence shown here is derived from an EMBL/GenBank/DDBJ whole genome shotgun (WGS) entry which is preliminary data.</text>
</comment>
<dbReference type="Proteomes" id="UP000052023">
    <property type="component" value="Unassembled WGS sequence"/>
</dbReference>
<organism evidence="2 3">
    <name type="scientific">Bradyrhizobium retamae</name>
    <dbReference type="NCBI Taxonomy" id="1300035"/>
    <lineage>
        <taxon>Bacteria</taxon>
        <taxon>Pseudomonadati</taxon>
        <taxon>Pseudomonadota</taxon>
        <taxon>Alphaproteobacteria</taxon>
        <taxon>Hyphomicrobiales</taxon>
        <taxon>Nitrobacteraceae</taxon>
        <taxon>Bradyrhizobium</taxon>
    </lineage>
</organism>
<feature type="chain" id="PRO_5006445064" description="Secreted protein" evidence="1">
    <location>
        <begin position="20"/>
        <end position="75"/>
    </location>
</feature>
<gene>
    <name evidence="2" type="ORF">CQ13_20615</name>
</gene>
<protein>
    <recommendedName>
        <fullName evidence="4">Secreted protein</fullName>
    </recommendedName>
</protein>
<proteinExistence type="predicted"/>
<feature type="signal peptide" evidence="1">
    <location>
        <begin position="1"/>
        <end position="19"/>
    </location>
</feature>
<keyword evidence="1" id="KW-0732">Signal</keyword>
<evidence type="ECO:0000313" key="3">
    <source>
        <dbReference type="Proteomes" id="UP000052023"/>
    </source>
</evidence>
<dbReference type="EMBL" id="LLYA01000079">
    <property type="protein sequence ID" value="KRR28666.1"/>
    <property type="molecule type" value="Genomic_DNA"/>
</dbReference>
<dbReference type="AlphaFoldDB" id="A0A0R3N9D1"/>
<accession>A0A0R3N9D1</accession>
<keyword evidence="3" id="KW-1185">Reference proteome</keyword>
<name>A0A0R3N9D1_9BRAD</name>
<sequence length="75" mass="7954">MPFALKAAALFLLVRAVFVALTHVAPSPIDPQQPAPFFNSISTAATCSFPATPACRFSPRLPSGTSRNGEYSTSR</sequence>